<gene>
    <name evidence="1" type="ORF">GsuE55_23520</name>
</gene>
<evidence type="ECO:0008006" key="3">
    <source>
        <dbReference type="Google" id="ProtNLM"/>
    </source>
</evidence>
<dbReference type="InterPro" id="IPR036170">
    <property type="entry name" value="YezG-like_sf"/>
</dbReference>
<keyword evidence="2" id="KW-1185">Reference proteome</keyword>
<reference evidence="2" key="1">
    <citation type="journal article" date="2020" name="Microbiol. Resour. Announc.">
        <title>Complete Genome Sequence of Geobacillus sp. Strain E55-1, Isolated from Mine Geyser in Japan.</title>
        <authorList>
            <person name="Miyazaki K."/>
            <person name="Hase E."/>
            <person name="Tokito N."/>
        </authorList>
    </citation>
    <scope>NUCLEOTIDE SEQUENCE [LARGE SCALE GENOMIC DNA]</scope>
    <source>
        <strain evidence="2">E55-1</strain>
    </source>
</reference>
<accession>A0A679FR39</accession>
<dbReference type="RefSeq" id="WP_033023420.1">
    <property type="nucleotide sequence ID" value="NZ_AP022557.1"/>
</dbReference>
<organism evidence="1 2">
    <name type="scientific">Geobacillus subterraneus</name>
    <dbReference type="NCBI Taxonomy" id="129338"/>
    <lineage>
        <taxon>Bacteria</taxon>
        <taxon>Bacillati</taxon>
        <taxon>Bacillota</taxon>
        <taxon>Bacilli</taxon>
        <taxon>Bacillales</taxon>
        <taxon>Anoxybacillaceae</taxon>
        <taxon>Geobacillus</taxon>
    </lineage>
</organism>
<name>A0A679FR39_9BACL</name>
<sequence>MNEEKLGILYHEIAEVVVDTIPEEWSKVYLYGEIVEGSRTAYFYYYPEGSDKPVYSHDIPEIFRVSEHEYSEKLNQLMDLTQKLWTEFKDNTQEPWTNFTLILDNTGKFKIDFNYDDLSNADLHERKTIWKYKYLGIMPKSNSGKKHLKRYLETVEREKK</sequence>
<dbReference type="AlphaFoldDB" id="A0A679FR39"/>
<dbReference type="Pfam" id="PF04634">
    <property type="entry name" value="YezG-like"/>
    <property type="match status" value="1"/>
</dbReference>
<dbReference type="SUPFAM" id="SSF160424">
    <property type="entry name" value="BH3703-like"/>
    <property type="match status" value="1"/>
</dbReference>
<dbReference type="InterPro" id="IPR006728">
    <property type="entry name" value="YezG-like"/>
</dbReference>
<dbReference type="Proteomes" id="UP000501421">
    <property type="component" value="Chromosome"/>
</dbReference>
<dbReference type="EMBL" id="AP022557">
    <property type="protein sequence ID" value="BBW97519.1"/>
    <property type="molecule type" value="Genomic_DNA"/>
</dbReference>
<dbReference type="Gene3D" id="3.30.500.20">
    <property type="entry name" value="BH3703-like domains"/>
    <property type="match status" value="1"/>
</dbReference>
<proteinExistence type="predicted"/>
<protein>
    <recommendedName>
        <fullName evidence="3">Cytoplasmic protein</fullName>
    </recommendedName>
</protein>
<evidence type="ECO:0000313" key="1">
    <source>
        <dbReference type="EMBL" id="BBW97519.1"/>
    </source>
</evidence>
<dbReference type="NCBIfam" id="TIGR01741">
    <property type="entry name" value="staph_tand_hypo"/>
    <property type="match status" value="1"/>
</dbReference>
<evidence type="ECO:0000313" key="2">
    <source>
        <dbReference type="Proteomes" id="UP000501421"/>
    </source>
</evidence>